<keyword evidence="4" id="KW-1185">Reference proteome</keyword>
<keyword evidence="2" id="KW-1133">Transmembrane helix</keyword>
<reference evidence="3 4" key="1">
    <citation type="submission" date="2022-10" db="EMBL/GenBank/DDBJ databases">
        <title>Luteolibacter arcticus strain CCTCC AB 2014275, whole genome shotgun sequencing project.</title>
        <authorList>
            <person name="Zhao G."/>
            <person name="Shen L."/>
        </authorList>
    </citation>
    <scope>NUCLEOTIDE SEQUENCE [LARGE SCALE GENOMIC DNA]</scope>
    <source>
        <strain evidence="3 4">CCTCC AB 2014275</strain>
    </source>
</reference>
<name>A0ABT3GLE2_9BACT</name>
<evidence type="ECO:0000256" key="2">
    <source>
        <dbReference type="SAM" id="Phobius"/>
    </source>
</evidence>
<comment type="caution">
    <text evidence="3">The sequence shown here is derived from an EMBL/GenBank/DDBJ whole genome shotgun (WGS) entry which is preliminary data.</text>
</comment>
<dbReference type="RefSeq" id="WP_264488400.1">
    <property type="nucleotide sequence ID" value="NZ_JAPDDT010000007.1"/>
</dbReference>
<dbReference type="EMBL" id="JAPDDT010000007">
    <property type="protein sequence ID" value="MCW1924291.1"/>
    <property type="molecule type" value="Genomic_DNA"/>
</dbReference>
<feature type="region of interest" description="Disordered" evidence="1">
    <location>
        <begin position="209"/>
        <end position="255"/>
    </location>
</feature>
<keyword evidence="2" id="KW-0812">Transmembrane</keyword>
<protein>
    <recommendedName>
        <fullName evidence="5">HEAT repeat domain-containing protein</fullName>
    </recommendedName>
</protein>
<accession>A0ABT3GLE2</accession>
<feature type="transmembrane region" description="Helical" evidence="2">
    <location>
        <begin position="258"/>
        <end position="276"/>
    </location>
</feature>
<dbReference type="Proteomes" id="UP001320876">
    <property type="component" value="Unassembled WGS sequence"/>
</dbReference>
<evidence type="ECO:0000256" key="1">
    <source>
        <dbReference type="SAM" id="MobiDB-lite"/>
    </source>
</evidence>
<gene>
    <name evidence="3" type="ORF">OKA05_17125</name>
</gene>
<organism evidence="3 4">
    <name type="scientific">Luteolibacter arcticus</name>
    <dbReference type="NCBI Taxonomy" id="1581411"/>
    <lineage>
        <taxon>Bacteria</taxon>
        <taxon>Pseudomonadati</taxon>
        <taxon>Verrucomicrobiota</taxon>
        <taxon>Verrucomicrobiia</taxon>
        <taxon>Verrucomicrobiales</taxon>
        <taxon>Verrucomicrobiaceae</taxon>
        <taxon>Luteolibacter</taxon>
    </lineage>
</organism>
<sequence length="290" mass="31176">MMRCLATGFAAIAFLIAHPTCRGEPEVSAPRGDVELLVAKGAEYLSEKEYLAWQKEVASRPDIKSDLLAMLRRAFEVDKNVQALGRALSALQLRADLTDVELTEILRPLITLQNATALDRLQISYAYAGLQVLNNYPSKEHEDLGITYLLRPELHARLGAARALAQIGTERSLVPLRTLAEDLKPPDGLSDDSYTTVLQAIASIEKRLQAADAGAPDAAPPDTPEPPPTTPDEGSAKPPQVANPSARSTDEVSAGSKMGWIGGGALVVIAVVLLVVQLRRHDGRSKAGRH</sequence>
<evidence type="ECO:0000313" key="4">
    <source>
        <dbReference type="Proteomes" id="UP001320876"/>
    </source>
</evidence>
<feature type="compositionally biased region" description="Pro residues" evidence="1">
    <location>
        <begin position="218"/>
        <end position="230"/>
    </location>
</feature>
<evidence type="ECO:0008006" key="5">
    <source>
        <dbReference type="Google" id="ProtNLM"/>
    </source>
</evidence>
<keyword evidence="2" id="KW-0472">Membrane</keyword>
<proteinExistence type="predicted"/>
<evidence type="ECO:0000313" key="3">
    <source>
        <dbReference type="EMBL" id="MCW1924291.1"/>
    </source>
</evidence>